<evidence type="ECO:0000313" key="2">
    <source>
        <dbReference type="Proteomes" id="UP000566071"/>
    </source>
</evidence>
<evidence type="ECO:0000313" key="1">
    <source>
        <dbReference type="EMBL" id="NNU34212.1"/>
    </source>
</evidence>
<protein>
    <submittedName>
        <fullName evidence="1">Uncharacterized protein</fullName>
    </submittedName>
</protein>
<organism evidence="1 2">
    <name type="scientific">Mucilaginibacter humi</name>
    <dbReference type="NCBI Taxonomy" id="2732510"/>
    <lineage>
        <taxon>Bacteria</taxon>
        <taxon>Pseudomonadati</taxon>
        <taxon>Bacteroidota</taxon>
        <taxon>Sphingobacteriia</taxon>
        <taxon>Sphingobacteriales</taxon>
        <taxon>Sphingobacteriaceae</taxon>
        <taxon>Mucilaginibacter</taxon>
    </lineage>
</organism>
<dbReference type="EMBL" id="JABFCR010000036">
    <property type="protein sequence ID" value="NNU34212.1"/>
    <property type="molecule type" value="Genomic_DNA"/>
</dbReference>
<accession>A0ABX1W1W0</accession>
<keyword evidence="2" id="KW-1185">Reference proteome</keyword>
<sequence>MTITSNGTYKLRMPEVKNIPLMYDVWLLDRYKKDSLDIKHNPSYSFIANVADTNSFGSKRFTRCYAPIHR</sequence>
<gene>
    <name evidence="1" type="ORF">HK413_08745</name>
</gene>
<name>A0ABX1W1W0_9SPHI</name>
<reference evidence="1 2" key="1">
    <citation type="submission" date="2020-05" db="EMBL/GenBank/DDBJ databases">
        <authorList>
            <person name="Khan S.A."/>
            <person name="Jeon C.O."/>
            <person name="Chun B.H."/>
        </authorList>
    </citation>
    <scope>NUCLEOTIDE SEQUENCE [LARGE SCALE GENOMIC DNA]</scope>
    <source>
        <strain evidence="1 2">S1162</strain>
    </source>
</reference>
<comment type="caution">
    <text evidence="1">The sequence shown here is derived from an EMBL/GenBank/DDBJ whole genome shotgun (WGS) entry which is preliminary data.</text>
</comment>
<dbReference type="Proteomes" id="UP000566071">
    <property type="component" value="Unassembled WGS sequence"/>
</dbReference>
<dbReference type="RefSeq" id="WP_175269897.1">
    <property type="nucleotide sequence ID" value="NZ_JABFCR010000036.1"/>
</dbReference>
<proteinExistence type="predicted"/>